<dbReference type="SUPFAM" id="SSF57283">
    <property type="entry name" value="PMP inhibitors"/>
    <property type="match status" value="1"/>
</dbReference>
<reference evidence="9 10" key="1">
    <citation type="journal article" date="2021" name="BMC Biol.">
        <title>Horizontally acquired antibacterial genes associated with adaptive radiation of ladybird beetles.</title>
        <authorList>
            <person name="Li H.S."/>
            <person name="Tang X.F."/>
            <person name="Huang Y.H."/>
            <person name="Xu Z.Y."/>
            <person name="Chen M.L."/>
            <person name="Du X.Y."/>
            <person name="Qiu B.Y."/>
            <person name="Chen P.T."/>
            <person name="Zhang W."/>
            <person name="Slipinski A."/>
            <person name="Escalona H.E."/>
            <person name="Waterhouse R.M."/>
            <person name="Zwick A."/>
            <person name="Pang H."/>
        </authorList>
    </citation>
    <scope>NUCLEOTIDE SEQUENCE [LARGE SCALE GENOMIC DNA]</scope>
    <source>
        <strain evidence="9">SYSU2018</strain>
    </source>
</reference>
<comment type="similarity">
    <text evidence="6">Belongs to the protease inhibitor I19 family.</text>
</comment>
<evidence type="ECO:0000256" key="3">
    <source>
        <dbReference type="ARBA" id="ARBA00022690"/>
    </source>
</evidence>
<dbReference type="GO" id="GO:0005576">
    <property type="term" value="C:extracellular region"/>
    <property type="evidence" value="ECO:0007669"/>
    <property type="project" value="UniProtKB-SubCell"/>
</dbReference>
<keyword evidence="5" id="KW-1015">Disulfide bond</keyword>
<evidence type="ECO:0000259" key="8">
    <source>
        <dbReference type="Pfam" id="PF05375"/>
    </source>
</evidence>
<keyword evidence="10" id="KW-1185">Reference proteome</keyword>
<accession>A0ABD2N769</accession>
<sequence length="196" mass="21495">MKFFGVLCVIVVICLFGVVYSGECSPEEEGVTKRVECNRCICRRGLWLCTKKGCLTNLSKRELPIAADLRNIPCAPNDYFQIDCNTCYCNLEQSGYLCTENICSGDEYPLGGPSTQIPLANSSILLIANHTAQIINNTSDIEDNSTFVLPKIDLTVLRDPTRRHPKIFRLDGKAANSSVVPANATVVGSKISPSHH</sequence>
<dbReference type="EMBL" id="JABFTP020000062">
    <property type="protein sequence ID" value="KAL3274566.1"/>
    <property type="molecule type" value="Genomic_DNA"/>
</dbReference>
<evidence type="ECO:0000256" key="7">
    <source>
        <dbReference type="SAM" id="SignalP"/>
    </source>
</evidence>
<feature type="domain" description="Pacifastin" evidence="8">
    <location>
        <begin position="24"/>
        <end position="59"/>
    </location>
</feature>
<evidence type="ECO:0000256" key="5">
    <source>
        <dbReference type="ARBA" id="ARBA00023157"/>
    </source>
</evidence>
<dbReference type="AlphaFoldDB" id="A0ABD2N769"/>
<comment type="caution">
    <text evidence="9">The sequence shown here is derived from an EMBL/GenBank/DDBJ whole genome shotgun (WGS) entry which is preliminary data.</text>
</comment>
<proteinExistence type="inferred from homology"/>
<dbReference type="Pfam" id="PF05375">
    <property type="entry name" value="Pacifastin_I"/>
    <property type="match status" value="1"/>
</dbReference>
<keyword evidence="2" id="KW-0964">Secreted</keyword>
<dbReference type="InterPro" id="IPR008037">
    <property type="entry name" value="Pacifastin_dom"/>
</dbReference>
<evidence type="ECO:0000313" key="9">
    <source>
        <dbReference type="EMBL" id="KAL3274566.1"/>
    </source>
</evidence>
<name>A0ABD2N769_9CUCU</name>
<evidence type="ECO:0000256" key="2">
    <source>
        <dbReference type="ARBA" id="ARBA00022525"/>
    </source>
</evidence>
<organism evidence="9 10">
    <name type="scientific">Cryptolaemus montrouzieri</name>
    <dbReference type="NCBI Taxonomy" id="559131"/>
    <lineage>
        <taxon>Eukaryota</taxon>
        <taxon>Metazoa</taxon>
        <taxon>Ecdysozoa</taxon>
        <taxon>Arthropoda</taxon>
        <taxon>Hexapoda</taxon>
        <taxon>Insecta</taxon>
        <taxon>Pterygota</taxon>
        <taxon>Neoptera</taxon>
        <taxon>Endopterygota</taxon>
        <taxon>Coleoptera</taxon>
        <taxon>Polyphaga</taxon>
        <taxon>Cucujiformia</taxon>
        <taxon>Coccinelloidea</taxon>
        <taxon>Coccinellidae</taxon>
        <taxon>Scymninae</taxon>
        <taxon>Scymnini</taxon>
        <taxon>Cryptolaemus</taxon>
    </lineage>
</organism>
<feature type="signal peptide" evidence="7">
    <location>
        <begin position="1"/>
        <end position="21"/>
    </location>
</feature>
<comment type="subcellular location">
    <subcellularLocation>
        <location evidence="1">Secreted</location>
    </subcellularLocation>
</comment>
<keyword evidence="3" id="KW-0646">Protease inhibitor</keyword>
<keyword evidence="4" id="KW-0722">Serine protease inhibitor</keyword>
<evidence type="ECO:0000256" key="1">
    <source>
        <dbReference type="ARBA" id="ARBA00004613"/>
    </source>
</evidence>
<dbReference type="InterPro" id="IPR036201">
    <property type="entry name" value="Pacifastin_dom_sf"/>
</dbReference>
<evidence type="ECO:0000256" key="4">
    <source>
        <dbReference type="ARBA" id="ARBA00022900"/>
    </source>
</evidence>
<keyword evidence="7" id="KW-0732">Signal</keyword>
<dbReference type="GO" id="GO:0004867">
    <property type="term" value="F:serine-type endopeptidase inhibitor activity"/>
    <property type="evidence" value="ECO:0007669"/>
    <property type="project" value="UniProtKB-KW"/>
</dbReference>
<protein>
    <recommendedName>
        <fullName evidence="8">Pacifastin domain-containing protein</fullName>
    </recommendedName>
</protein>
<dbReference type="Proteomes" id="UP001516400">
    <property type="component" value="Unassembled WGS sequence"/>
</dbReference>
<gene>
    <name evidence="9" type="ORF">HHI36_015947</name>
</gene>
<evidence type="ECO:0000256" key="6">
    <source>
        <dbReference type="ARBA" id="ARBA00029459"/>
    </source>
</evidence>
<feature type="chain" id="PRO_5044762364" description="Pacifastin domain-containing protein" evidence="7">
    <location>
        <begin position="22"/>
        <end position="196"/>
    </location>
</feature>
<evidence type="ECO:0000313" key="10">
    <source>
        <dbReference type="Proteomes" id="UP001516400"/>
    </source>
</evidence>